<evidence type="ECO:0000313" key="2">
    <source>
        <dbReference type="EMBL" id="SVC46030.1"/>
    </source>
</evidence>
<feature type="compositionally biased region" description="Basic residues" evidence="1">
    <location>
        <begin position="34"/>
        <end position="43"/>
    </location>
</feature>
<gene>
    <name evidence="2" type="ORF">METZ01_LOCUS298884</name>
</gene>
<feature type="region of interest" description="Disordered" evidence="1">
    <location>
        <begin position="1"/>
        <end position="94"/>
    </location>
</feature>
<feature type="compositionally biased region" description="Basic residues" evidence="1">
    <location>
        <begin position="11"/>
        <end position="25"/>
    </location>
</feature>
<organism evidence="2">
    <name type="scientific">marine metagenome</name>
    <dbReference type="NCBI Taxonomy" id="408172"/>
    <lineage>
        <taxon>unclassified sequences</taxon>
        <taxon>metagenomes</taxon>
        <taxon>ecological metagenomes</taxon>
    </lineage>
</organism>
<proteinExistence type="predicted"/>
<reference evidence="2" key="1">
    <citation type="submission" date="2018-05" db="EMBL/GenBank/DDBJ databases">
        <authorList>
            <person name="Lanie J.A."/>
            <person name="Ng W.-L."/>
            <person name="Kazmierczak K.M."/>
            <person name="Andrzejewski T.M."/>
            <person name="Davidsen T.M."/>
            <person name="Wayne K.J."/>
            <person name="Tettelin H."/>
            <person name="Glass J.I."/>
            <person name="Rusch D."/>
            <person name="Podicherti R."/>
            <person name="Tsui H.-C.T."/>
            <person name="Winkler M.E."/>
        </authorList>
    </citation>
    <scope>NUCLEOTIDE SEQUENCE</scope>
</reference>
<protein>
    <submittedName>
        <fullName evidence="2">Uncharacterized protein</fullName>
    </submittedName>
</protein>
<sequence>GRQGAHELPRRQPRPRGLRRPRHRDPRPATQPPHRLRSRHPPLRRVEPGTHGDGGLAQDLVLPHPRVHAGRPRRGHLGRRPGPRPEDPADRDRL</sequence>
<dbReference type="EMBL" id="UINC01092443">
    <property type="protein sequence ID" value="SVC46030.1"/>
    <property type="molecule type" value="Genomic_DNA"/>
</dbReference>
<feature type="compositionally biased region" description="Basic and acidic residues" evidence="1">
    <location>
        <begin position="83"/>
        <end position="94"/>
    </location>
</feature>
<name>A0A382MBL2_9ZZZZ</name>
<feature type="compositionally biased region" description="Basic and acidic residues" evidence="1">
    <location>
        <begin position="1"/>
        <end position="10"/>
    </location>
</feature>
<dbReference type="AlphaFoldDB" id="A0A382MBL2"/>
<accession>A0A382MBL2</accession>
<feature type="non-terminal residue" evidence="2">
    <location>
        <position position="94"/>
    </location>
</feature>
<evidence type="ECO:0000256" key="1">
    <source>
        <dbReference type="SAM" id="MobiDB-lite"/>
    </source>
</evidence>
<feature type="compositionally biased region" description="Basic residues" evidence="1">
    <location>
        <begin position="65"/>
        <end position="82"/>
    </location>
</feature>
<feature type="non-terminal residue" evidence="2">
    <location>
        <position position="1"/>
    </location>
</feature>